<organism evidence="2 3">
    <name type="scientific">Trichonephila clavata</name>
    <name type="common">Joro spider</name>
    <name type="synonym">Nephila clavata</name>
    <dbReference type="NCBI Taxonomy" id="2740835"/>
    <lineage>
        <taxon>Eukaryota</taxon>
        <taxon>Metazoa</taxon>
        <taxon>Ecdysozoa</taxon>
        <taxon>Arthropoda</taxon>
        <taxon>Chelicerata</taxon>
        <taxon>Arachnida</taxon>
        <taxon>Araneae</taxon>
        <taxon>Araneomorphae</taxon>
        <taxon>Entelegynae</taxon>
        <taxon>Araneoidea</taxon>
        <taxon>Nephilidae</taxon>
        <taxon>Trichonephila</taxon>
    </lineage>
</organism>
<evidence type="ECO:0000313" key="3">
    <source>
        <dbReference type="Proteomes" id="UP000887116"/>
    </source>
</evidence>
<dbReference type="Proteomes" id="UP000887116">
    <property type="component" value="Unassembled WGS sequence"/>
</dbReference>
<proteinExistence type="predicted"/>
<dbReference type="AlphaFoldDB" id="A0A8X6LND7"/>
<reference evidence="2" key="1">
    <citation type="submission" date="2020-07" db="EMBL/GenBank/DDBJ databases">
        <title>Multicomponent nature underlies the extraordinary mechanical properties of spider dragline silk.</title>
        <authorList>
            <person name="Kono N."/>
            <person name="Nakamura H."/>
            <person name="Mori M."/>
            <person name="Yoshida Y."/>
            <person name="Ohtoshi R."/>
            <person name="Malay A.D."/>
            <person name="Moran D.A.P."/>
            <person name="Tomita M."/>
            <person name="Numata K."/>
            <person name="Arakawa K."/>
        </authorList>
    </citation>
    <scope>NUCLEOTIDE SEQUENCE</scope>
</reference>
<feature type="region of interest" description="Disordered" evidence="1">
    <location>
        <begin position="39"/>
        <end position="76"/>
    </location>
</feature>
<feature type="region of interest" description="Disordered" evidence="1">
    <location>
        <begin position="98"/>
        <end position="117"/>
    </location>
</feature>
<protein>
    <submittedName>
        <fullName evidence="2">Uncharacterized protein</fullName>
    </submittedName>
</protein>
<evidence type="ECO:0000313" key="2">
    <source>
        <dbReference type="EMBL" id="GFR17036.1"/>
    </source>
</evidence>
<dbReference type="OrthoDB" id="10501959at2759"/>
<evidence type="ECO:0000256" key="1">
    <source>
        <dbReference type="SAM" id="MobiDB-lite"/>
    </source>
</evidence>
<gene>
    <name evidence="2" type="ORF">TNCT_691871</name>
</gene>
<sequence>MHYNAGLTNQDIIVYASETRNDGDWKREKNPNNTKIVKKGMQLSNPDNGAAKIRCNPSKSHKGRDRQSPTNACKGGKLLKQRKEKAITFAKGAGIHGAEFNESFGRPPLNIRYQPIE</sequence>
<accession>A0A8X6LND7</accession>
<dbReference type="EMBL" id="BMAO01037340">
    <property type="protein sequence ID" value="GFR17036.1"/>
    <property type="molecule type" value="Genomic_DNA"/>
</dbReference>
<keyword evidence="3" id="KW-1185">Reference proteome</keyword>
<name>A0A8X6LND7_TRICU</name>
<comment type="caution">
    <text evidence="2">The sequence shown here is derived from an EMBL/GenBank/DDBJ whole genome shotgun (WGS) entry which is preliminary data.</text>
</comment>